<proteinExistence type="predicted"/>
<protein>
    <submittedName>
        <fullName evidence="1">Uncharacterized protein</fullName>
    </submittedName>
</protein>
<comment type="caution">
    <text evidence="1">The sequence shown here is derived from an EMBL/GenBank/DDBJ whole genome shotgun (WGS) entry which is preliminary data.</text>
</comment>
<keyword evidence="2" id="KW-1185">Reference proteome</keyword>
<sequence length="109" mass="12658">MSQPDLTQKFTEALEKELDAIQTGDSALEKWETLRNTMHRTALATIRKRTTKTHDWFEAKSSVMIPVIEAKRAALAEYRRSPSQRNLQILRATRSKAQQIARYCANEYF</sequence>
<evidence type="ECO:0000313" key="1">
    <source>
        <dbReference type="EMBL" id="KAL1250639.1"/>
    </source>
</evidence>
<dbReference type="Proteomes" id="UP001558613">
    <property type="component" value="Unassembled WGS sequence"/>
</dbReference>
<organism evidence="1 2">
    <name type="scientific">Cirrhinus molitorella</name>
    <name type="common">mud carp</name>
    <dbReference type="NCBI Taxonomy" id="172907"/>
    <lineage>
        <taxon>Eukaryota</taxon>
        <taxon>Metazoa</taxon>
        <taxon>Chordata</taxon>
        <taxon>Craniata</taxon>
        <taxon>Vertebrata</taxon>
        <taxon>Euteleostomi</taxon>
        <taxon>Actinopterygii</taxon>
        <taxon>Neopterygii</taxon>
        <taxon>Teleostei</taxon>
        <taxon>Ostariophysi</taxon>
        <taxon>Cypriniformes</taxon>
        <taxon>Cyprinidae</taxon>
        <taxon>Labeoninae</taxon>
        <taxon>Labeonini</taxon>
        <taxon>Cirrhinus</taxon>
    </lineage>
</organism>
<accession>A0ABR3LCI7</accession>
<name>A0ABR3LCI7_9TELE</name>
<dbReference type="EMBL" id="JAYMGO010000022">
    <property type="protein sequence ID" value="KAL1250639.1"/>
    <property type="molecule type" value="Genomic_DNA"/>
</dbReference>
<evidence type="ECO:0000313" key="2">
    <source>
        <dbReference type="Proteomes" id="UP001558613"/>
    </source>
</evidence>
<gene>
    <name evidence="1" type="ORF">QQF64_018435</name>
</gene>
<reference evidence="1 2" key="1">
    <citation type="submission" date="2023-09" db="EMBL/GenBank/DDBJ databases">
        <authorList>
            <person name="Wang M."/>
        </authorList>
    </citation>
    <scope>NUCLEOTIDE SEQUENCE [LARGE SCALE GENOMIC DNA]</scope>
    <source>
        <strain evidence="1">GT-2023</strain>
        <tissue evidence="1">Liver</tissue>
    </source>
</reference>